<comment type="catalytic activity">
    <reaction evidence="7">
        <text>Endonucleolytic cleavage of RNA, removing 5'-extranucleotides from tRNA precursor.</text>
        <dbReference type="EC" id="3.1.26.5"/>
    </reaction>
</comment>
<dbReference type="NCBIfam" id="TIGR00188">
    <property type="entry name" value="rnpA"/>
    <property type="match status" value="1"/>
</dbReference>
<comment type="function">
    <text evidence="1 7">RNaseP catalyzes the removal of the 5'-leader sequence from pre-tRNA to produce the mature 5'-terminus. It can also cleave other RNA substrates such as 4.5S RNA. The protein component plays an auxiliary but essential role in vivo by binding to the 5'-leader sequence and broadening the substrate specificity of the ribozyme.</text>
</comment>
<dbReference type="InterPro" id="IPR020539">
    <property type="entry name" value="RNase_P_CS"/>
</dbReference>
<feature type="compositionally biased region" description="Low complexity" evidence="9">
    <location>
        <begin position="153"/>
        <end position="164"/>
    </location>
</feature>
<evidence type="ECO:0000256" key="2">
    <source>
        <dbReference type="ARBA" id="ARBA00022694"/>
    </source>
</evidence>
<organism evidence="10 11">
    <name type="scientific">Thermomonas fusca</name>
    <dbReference type="NCBI Taxonomy" id="215690"/>
    <lineage>
        <taxon>Bacteria</taxon>
        <taxon>Pseudomonadati</taxon>
        <taxon>Pseudomonadota</taxon>
        <taxon>Gammaproteobacteria</taxon>
        <taxon>Lysobacterales</taxon>
        <taxon>Lysobacteraceae</taxon>
        <taxon>Thermomonas</taxon>
    </lineage>
</organism>
<evidence type="ECO:0000256" key="8">
    <source>
        <dbReference type="NCBIfam" id="TIGR00188"/>
    </source>
</evidence>
<dbReference type="InterPro" id="IPR020568">
    <property type="entry name" value="Ribosomal_Su5_D2-typ_SF"/>
</dbReference>
<feature type="region of interest" description="Disordered" evidence="9">
    <location>
        <begin position="136"/>
        <end position="164"/>
    </location>
</feature>
<keyword evidence="5 7" id="KW-0378">Hydrolase</keyword>
<evidence type="ECO:0000313" key="10">
    <source>
        <dbReference type="EMBL" id="TLX23248.1"/>
    </source>
</evidence>
<evidence type="ECO:0000256" key="4">
    <source>
        <dbReference type="ARBA" id="ARBA00022759"/>
    </source>
</evidence>
<dbReference type="GO" id="GO:0000049">
    <property type="term" value="F:tRNA binding"/>
    <property type="evidence" value="ECO:0007669"/>
    <property type="project" value="UniProtKB-UniRule"/>
</dbReference>
<accession>A0A5R9PKI6</accession>
<dbReference type="HAMAP" id="MF_00227">
    <property type="entry name" value="RNase_P"/>
    <property type="match status" value="1"/>
</dbReference>
<dbReference type="SUPFAM" id="SSF54211">
    <property type="entry name" value="Ribosomal protein S5 domain 2-like"/>
    <property type="match status" value="1"/>
</dbReference>
<comment type="similarity">
    <text evidence="7">Belongs to the RnpA family.</text>
</comment>
<reference evidence="10 11" key="1">
    <citation type="submission" date="2019-04" db="EMBL/GenBank/DDBJ databases">
        <authorList>
            <person name="Grouzdev D.S."/>
            <person name="Nazina T.N."/>
        </authorList>
    </citation>
    <scope>NUCLEOTIDE SEQUENCE [LARGE SCALE GENOMIC DNA]</scope>
    <source>
        <strain evidence="10 11">SHC 3-19</strain>
    </source>
</reference>
<evidence type="ECO:0000256" key="3">
    <source>
        <dbReference type="ARBA" id="ARBA00022722"/>
    </source>
</evidence>
<dbReference type="Gene3D" id="3.30.230.10">
    <property type="match status" value="1"/>
</dbReference>
<dbReference type="PROSITE" id="PS00648">
    <property type="entry name" value="RIBONUCLEASE_P"/>
    <property type="match status" value="1"/>
</dbReference>
<dbReference type="STRING" id="1123377.GCA_000423885_02540"/>
<evidence type="ECO:0000313" key="11">
    <source>
        <dbReference type="Proteomes" id="UP000308508"/>
    </source>
</evidence>
<keyword evidence="11" id="KW-1185">Reference proteome</keyword>
<comment type="subunit">
    <text evidence="7">Consists of a catalytic RNA component (M1 or rnpB) and a protein subunit.</text>
</comment>
<dbReference type="PANTHER" id="PTHR33992">
    <property type="entry name" value="RIBONUCLEASE P PROTEIN COMPONENT"/>
    <property type="match status" value="1"/>
</dbReference>
<sequence>MNQTPASTQDAGVVAFARRKAAGFPPAARVRAKAEFGRVFDGGRRTAEPRLALHWLADAAPPRLGLAVSRKVDPHAVGRNRIKRALRECFRRLRPQLQGGAYVVVARSGAARTDNRTLQAAFEQLLTRAGALPLPAVAGTMPPADSPAPPDVAAPQARPETPAQ</sequence>
<keyword evidence="3 7" id="KW-0540">Nuclease</keyword>
<dbReference type="InterPro" id="IPR000100">
    <property type="entry name" value="RNase_P"/>
</dbReference>
<name>A0A5R9PKI6_9GAMM</name>
<evidence type="ECO:0000256" key="6">
    <source>
        <dbReference type="ARBA" id="ARBA00022884"/>
    </source>
</evidence>
<dbReference type="GO" id="GO:0001682">
    <property type="term" value="P:tRNA 5'-leader removal"/>
    <property type="evidence" value="ECO:0007669"/>
    <property type="project" value="UniProtKB-UniRule"/>
</dbReference>
<dbReference type="PANTHER" id="PTHR33992:SF1">
    <property type="entry name" value="RIBONUCLEASE P PROTEIN COMPONENT"/>
    <property type="match status" value="1"/>
</dbReference>
<dbReference type="GO" id="GO:0004526">
    <property type="term" value="F:ribonuclease P activity"/>
    <property type="evidence" value="ECO:0007669"/>
    <property type="project" value="UniProtKB-UniRule"/>
</dbReference>
<comment type="caution">
    <text evidence="10">The sequence shown here is derived from an EMBL/GenBank/DDBJ whole genome shotgun (WGS) entry which is preliminary data.</text>
</comment>
<dbReference type="EMBL" id="SROY01000001">
    <property type="protein sequence ID" value="TLX23248.1"/>
    <property type="molecule type" value="Genomic_DNA"/>
</dbReference>
<dbReference type="GO" id="GO:0042781">
    <property type="term" value="F:3'-tRNA processing endoribonuclease activity"/>
    <property type="evidence" value="ECO:0007669"/>
    <property type="project" value="TreeGrafter"/>
</dbReference>
<dbReference type="Pfam" id="PF00825">
    <property type="entry name" value="Ribonuclease_P"/>
    <property type="match status" value="1"/>
</dbReference>
<evidence type="ECO:0000256" key="5">
    <source>
        <dbReference type="ARBA" id="ARBA00022801"/>
    </source>
</evidence>
<keyword evidence="4 7" id="KW-0255">Endonuclease</keyword>
<proteinExistence type="inferred from homology"/>
<dbReference type="Proteomes" id="UP000308508">
    <property type="component" value="Unassembled WGS sequence"/>
</dbReference>
<evidence type="ECO:0000256" key="1">
    <source>
        <dbReference type="ARBA" id="ARBA00002663"/>
    </source>
</evidence>
<evidence type="ECO:0000256" key="9">
    <source>
        <dbReference type="SAM" id="MobiDB-lite"/>
    </source>
</evidence>
<gene>
    <name evidence="7 10" type="primary">rnpA</name>
    <name evidence="10" type="ORF">E5S66_01350</name>
</gene>
<dbReference type="InterPro" id="IPR014721">
    <property type="entry name" value="Ribsml_uS5_D2-typ_fold_subgr"/>
</dbReference>
<protein>
    <recommendedName>
        <fullName evidence="7 8">Ribonuclease P protein component</fullName>
        <shortName evidence="7">RNase P protein</shortName>
        <shortName evidence="7">RNaseP protein</shortName>
        <ecNumber evidence="7 8">3.1.26.5</ecNumber>
    </recommendedName>
    <alternativeName>
        <fullName evidence="7">Protein C5</fullName>
    </alternativeName>
</protein>
<dbReference type="GO" id="GO:0030677">
    <property type="term" value="C:ribonuclease P complex"/>
    <property type="evidence" value="ECO:0007669"/>
    <property type="project" value="TreeGrafter"/>
</dbReference>
<keyword evidence="6 7" id="KW-0694">RNA-binding</keyword>
<evidence type="ECO:0000256" key="7">
    <source>
        <dbReference type="HAMAP-Rule" id="MF_00227"/>
    </source>
</evidence>
<dbReference type="AlphaFoldDB" id="A0A5R9PKI6"/>
<dbReference type="EC" id="3.1.26.5" evidence="7 8"/>
<keyword evidence="2 7" id="KW-0819">tRNA processing</keyword>